<accession>A0A1G7W860</accession>
<dbReference type="SMART" id="SM00740">
    <property type="entry name" value="PASTA"/>
    <property type="match status" value="2"/>
</dbReference>
<dbReference type="PANTHER" id="PTHR30627">
    <property type="entry name" value="PEPTIDOGLYCAN D,D-TRANSPEPTIDASE"/>
    <property type="match status" value="1"/>
</dbReference>
<dbReference type="Gene3D" id="3.40.710.10">
    <property type="entry name" value="DD-peptidase/beta-lactamase superfamily"/>
    <property type="match status" value="1"/>
</dbReference>
<dbReference type="InterPro" id="IPR012338">
    <property type="entry name" value="Beta-lactam/transpept-like"/>
</dbReference>
<proteinExistence type="inferred from homology"/>
<dbReference type="RefSeq" id="WP_091259570.1">
    <property type="nucleotide sequence ID" value="NZ_FNDE01000001.1"/>
</dbReference>
<dbReference type="InterPro" id="IPR001460">
    <property type="entry name" value="PCN-bd_Tpept"/>
</dbReference>
<evidence type="ECO:0000256" key="3">
    <source>
        <dbReference type="ARBA" id="ARBA00023136"/>
    </source>
</evidence>
<keyword evidence="5" id="KW-1133">Transmembrane helix</keyword>
<comment type="subcellular location">
    <subcellularLocation>
        <location evidence="1">Membrane</location>
    </subcellularLocation>
</comment>
<organism evidence="7 8">
    <name type="scientific">Aneurinibacillus thermoaerophilus</name>
    <dbReference type="NCBI Taxonomy" id="143495"/>
    <lineage>
        <taxon>Bacteria</taxon>
        <taxon>Bacillati</taxon>
        <taxon>Bacillota</taxon>
        <taxon>Bacilli</taxon>
        <taxon>Bacillales</taxon>
        <taxon>Paenibacillaceae</taxon>
        <taxon>Aneurinibacillus group</taxon>
        <taxon>Aneurinibacillus</taxon>
    </lineage>
</organism>
<dbReference type="InterPro" id="IPR036138">
    <property type="entry name" value="PBP_dimer_sf"/>
</dbReference>
<feature type="transmembrane region" description="Helical" evidence="5">
    <location>
        <begin position="12"/>
        <end position="32"/>
    </location>
</feature>
<sequence>MKDIRKKINLRTFFIGGLFTLSFFALIFRTFWIQYIDSPELLVKAKDTWERSSALNPKRGEIVDRNGQVLAYQGKAYTVIARLKPYPNDKKNTNYVSNPEETASKLAPILDMPKEKILQRLMRKDVDQVEIRPGGWKVPKETADKVKELNLPGIGLYEESRRYYPYGTFASHVIGYTNLDGEAKMGLERQMDEQLRGEKGSLKFRKDRLGNQLPGGVESYKPAKDGNKVVLTLNHQIQSYVEDALNQADAKYKMKSVSVVVADPNTGQILAMGSRPSFNPNAPKDIQNFTNPVVSAEFEPGSTFKIVTLAAAIEEKEFNANEYYKSGTYKIKGSPPVRDHNRGIGWGWITFKEGVKRSSNVAFVILGYDRLKKDRLFSYLQKFGFGGKTGIELPHEARGSFDPNRKYYPRDIASITFGQGVTVTAIQQVAAVGAIANGGKLMKPYIVKEIRDPKTNEVIQEFKPQMVRRVVSEDTAKQVRDLLDAVVNEKHGTGQPFALPGYHVAGKTGTAQVARNGHYVRGKYINSFIGFAPKDKPRLLVYVMVEEPQIDTPSAGGKIIAAPIFKSVMERSLQYLKLSPDETDGHTTEIMGDESTVMPDLIGKNVSQAKQILGQAGLRAEILGNGKTIVRQYPSAKAELTKGSAVYILTVKDGTQMPNLTGKTLREVMELASLLDIQVTGINGEGYVITQSIQPGAKVKKGDKLAVTLAPKSTTGAAQPEGEKAKKHKEESGEQNIKTAN</sequence>
<dbReference type="Gene3D" id="3.90.1310.10">
    <property type="entry name" value="Penicillin-binding protein 2a (Domain 2)"/>
    <property type="match status" value="1"/>
</dbReference>
<dbReference type="EMBL" id="FNDE01000001">
    <property type="protein sequence ID" value="SDG68123.1"/>
    <property type="molecule type" value="Genomic_DNA"/>
</dbReference>
<dbReference type="CDD" id="cd06576">
    <property type="entry name" value="PASTA_Pbp2x-like_1"/>
    <property type="match status" value="1"/>
</dbReference>
<name>A0A1G7W860_ANETH</name>
<dbReference type="Pfam" id="PF03793">
    <property type="entry name" value="PASTA"/>
    <property type="match status" value="2"/>
</dbReference>
<feature type="domain" description="PASTA" evidence="6">
    <location>
        <begin position="592"/>
        <end position="644"/>
    </location>
</feature>
<dbReference type="Pfam" id="PF00905">
    <property type="entry name" value="Transpeptidase"/>
    <property type="match status" value="1"/>
</dbReference>
<reference evidence="7 8" key="1">
    <citation type="submission" date="2016-10" db="EMBL/GenBank/DDBJ databases">
        <authorList>
            <person name="de Groot N.N."/>
        </authorList>
    </citation>
    <scope>NUCLEOTIDE SEQUENCE [LARGE SCALE GENOMIC DNA]</scope>
    <source>
        <strain evidence="7 8">L 420-91</strain>
    </source>
</reference>
<dbReference type="GO" id="GO:0071555">
    <property type="term" value="P:cell wall organization"/>
    <property type="evidence" value="ECO:0007669"/>
    <property type="project" value="TreeGrafter"/>
</dbReference>
<evidence type="ECO:0000256" key="1">
    <source>
        <dbReference type="ARBA" id="ARBA00004370"/>
    </source>
</evidence>
<gene>
    <name evidence="7" type="ORF">SAMN04489735_100161</name>
</gene>
<feature type="domain" description="PASTA" evidence="6">
    <location>
        <begin position="651"/>
        <end position="711"/>
    </location>
</feature>
<evidence type="ECO:0000313" key="8">
    <source>
        <dbReference type="Proteomes" id="UP000198956"/>
    </source>
</evidence>
<feature type="region of interest" description="Disordered" evidence="4">
    <location>
        <begin position="710"/>
        <end position="741"/>
    </location>
</feature>
<comment type="similarity">
    <text evidence="2">Belongs to the transpeptidase family.</text>
</comment>
<dbReference type="Pfam" id="PF03717">
    <property type="entry name" value="PBP_dimer"/>
    <property type="match status" value="1"/>
</dbReference>
<dbReference type="SUPFAM" id="SSF56519">
    <property type="entry name" value="Penicillin binding protein dimerisation domain"/>
    <property type="match status" value="1"/>
</dbReference>
<keyword evidence="3 5" id="KW-0472">Membrane</keyword>
<evidence type="ECO:0000313" key="7">
    <source>
        <dbReference type="EMBL" id="SDG68123.1"/>
    </source>
</evidence>
<evidence type="ECO:0000256" key="5">
    <source>
        <dbReference type="SAM" id="Phobius"/>
    </source>
</evidence>
<dbReference type="InterPro" id="IPR050515">
    <property type="entry name" value="Beta-lactam/transpept"/>
</dbReference>
<dbReference type="SUPFAM" id="SSF56601">
    <property type="entry name" value="beta-lactamase/transpeptidase-like"/>
    <property type="match status" value="1"/>
</dbReference>
<evidence type="ECO:0000256" key="4">
    <source>
        <dbReference type="SAM" id="MobiDB-lite"/>
    </source>
</evidence>
<dbReference type="PROSITE" id="PS51178">
    <property type="entry name" value="PASTA"/>
    <property type="match status" value="2"/>
</dbReference>
<dbReference type="Proteomes" id="UP000198956">
    <property type="component" value="Unassembled WGS sequence"/>
</dbReference>
<dbReference type="CDD" id="cd06575">
    <property type="entry name" value="PASTA_Pbp2x-like_2"/>
    <property type="match status" value="1"/>
</dbReference>
<dbReference type="GO" id="GO:0008658">
    <property type="term" value="F:penicillin binding"/>
    <property type="evidence" value="ECO:0007669"/>
    <property type="project" value="InterPro"/>
</dbReference>
<dbReference type="GO" id="GO:0005886">
    <property type="term" value="C:plasma membrane"/>
    <property type="evidence" value="ECO:0007669"/>
    <property type="project" value="TreeGrafter"/>
</dbReference>
<feature type="compositionally biased region" description="Basic and acidic residues" evidence="4">
    <location>
        <begin position="721"/>
        <end position="732"/>
    </location>
</feature>
<protein>
    <submittedName>
        <fullName evidence="7">Penicillin-binding protein 2B</fullName>
    </submittedName>
</protein>
<dbReference type="SUPFAM" id="SSF54184">
    <property type="entry name" value="Penicillin-binding protein 2x (pbp-2x), c-terminal domain"/>
    <property type="match status" value="2"/>
</dbReference>
<dbReference type="PANTHER" id="PTHR30627:SF26">
    <property type="entry name" value="PENICILLIN-BINDING PROTEIN 2B"/>
    <property type="match status" value="1"/>
</dbReference>
<dbReference type="InterPro" id="IPR005311">
    <property type="entry name" value="PBP_dimer"/>
</dbReference>
<dbReference type="Gene3D" id="3.30.10.20">
    <property type="match status" value="2"/>
</dbReference>
<evidence type="ECO:0000256" key="2">
    <source>
        <dbReference type="ARBA" id="ARBA00007171"/>
    </source>
</evidence>
<dbReference type="InterPro" id="IPR005543">
    <property type="entry name" value="PASTA_dom"/>
</dbReference>
<dbReference type="OrthoDB" id="9804124at2"/>
<keyword evidence="5" id="KW-0812">Transmembrane</keyword>
<dbReference type="AlphaFoldDB" id="A0A1G7W860"/>
<evidence type="ECO:0000259" key="6">
    <source>
        <dbReference type="PROSITE" id="PS51178"/>
    </source>
</evidence>